<evidence type="ECO:0000256" key="1">
    <source>
        <dbReference type="ARBA" id="ARBA00000085"/>
    </source>
</evidence>
<accession>A0ABS1NMH2</accession>
<dbReference type="EC" id="2.7.13.3" evidence="2"/>
<dbReference type="PANTHER" id="PTHR43711:SF1">
    <property type="entry name" value="HISTIDINE KINASE 1"/>
    <property type="match status" value="1"/>
</dbReference>
<evidence type="ECO:0000256" key="4">
    <source>
        <dbReference type="ARBA" id="ARBA00022777"/>
    </source>
</evidence>
<reference evidence="8 9" key="1">
    <citation type="submission" date="2021-01" db="EMBL/GenBank/DDBJ databases">
        <title>WGS of actinomycetes isolated from Thailand.</title>
        <authorList>
            <person name="Thawai C."/>
        </authorList>
    </citation>
    <scope>NUCLEOTIDE SEQUENCE [LARGE SCALE GENOMIC DNA]</scope>
    <source>
        <strain evidence="8 9">CA1R205</strain>
    </source>
</reference>
<dbReference type="RefSeq" id="WP_201880322.1">
    <property type="nucleotide sequence ID" value="NZ_JAERRF010000024.1"/>
</dbReference>
<dbReference type="CDD" id="cd00075">
    <property type="entry name" value="HATPase"/>
    <property type="match status" value="1"/>
</dbReference>
<feature type="compositionally biased region" description="Low complexity" evidence="6">
    <location>
        <begin position="6"/>
        <end position="15"/>
    </location>
</feature>
<dbReference type="Proteomes" id="UP000634229">
    <property type="component" value="Unassembled WGS sequence"/>
</dbReference>
<evidence type="ECO:0000313" key="8">
    <source>
        <dbReference type="EMBL" id="MBL1101065.1"/>
    </source>
</evidence>
<dbReference type="Gene3D" id="3.30.565.10">
    <property type="entry name" value="Histidine kinase-like ATPase, C-terminal domain"/>
    <property type="match status" value="1"/>
</dbReference>
<evidence type="ECO:0000256" key="6">
    <source>
        <dbReference type="SAM" id="MobiDB-lite"/>
    </source>
</evidence>
<dbReference type="InterPro" id="IPR005467">
    <property type="entry name" value="His_kinase_dom"/>
</dbReference>
<dbReference type="InterPro" id="IPR004358">
    <property type="entry name" value="Sig_transdc_His_kin-like_C"/>
</dbReference>
<dbReference type="GO" id="GO:0016301">
    <property type="term" value="F:kinase activity"/>
    <property type="evidence" value="ECO:0007669"/>
    <property type="project" value="UniProtKB-KW"/>
</dbReference>
<dbReference type="PROSITE" id="PS50109">
    <property type="entry name" value="HIS_KIN"/>
    <property type="match status" value="1"/>
</dbReference>
<evidence type="ECO:0000259" key="7">
    <source>
        <dbReference type="PROSITE" id="PS50109"/>
    </source>
</evidence>
<feature type="region of interest" description="Disordered" evidence="6">
    <location>
        <begin position="1"/>
        <end position="26"/>
    </location>
</feature>
<dbReference type="PANTHER" id="PTHR43711">
    <property type="entry name" value="TWO-COMPONENT HISTIDINE KINASE"/>
    <property type="match status" value="1"/>
</dbReference>
<keyword evidence="5" id="KW-0902">Two-component regulatory system</keyword>
<dbReference type="InterPro" id="IPR050736">
    <property type="entry name" value="Sensor_HK_Regulatory"/>
</dbReference>
<name>A0ABS1NMH2_9ACTN</name>
<comment type="catalytic activity">
    <reaction evidence="1">
        <text>ATP + protein L-histidine = ADP + protein N-phospho-L-histidine.</text>
        <dbReference type="EC" id="2.7.13.3"/>
    </reaction>
</comment>
<gene>
    <name evidence="8" type="ORF">JK363_31260</name>
</gene>
<dbReference type="InterPro" id="IPR036890">
    <property type="entry name" value="HATPase_C_sf"/>
</dbReference>
<sequence>MKPSRRSASAAVRPAAEGRPLATTPVDLGKLAQDAVAHARALGPGRPITVEEQGEALASGDEDRLLQVLRNLLDNALLHTPPGTPISVAVRSLPDDNVELHVTDQGPGMAPDTACRIFERFYRGDESRTPGSGGTGLGLSIVKSIVEAYAGTVTVRTAPDKGSTFTVTLPSYGARPVGVAESPEPQR</sequence>
<organism evidence="8 9">
    <name type="scientific">Streptomyces coffeae</name>
    <dbReference type="NCBI Taxonomy" id="621382"/>
    <lineage>
        <taxon>Bacteria</taxon>
        <taxon>Bacillati</taxon>
        <taxon>Actinomycetota</taxon>
        <taxon>Actinomycetes</taxon>
        <taxon>Kitasatosporales</taxon>
        <taxon>Streptomycetaceae</taxon>
        <taxon>Streptomyces</taxon>
    </lineage>
</organism>
<keyword evidence="3" id="KW-0808">Transferase</keyword>
<evidence type="ECO:0000256" key="3">
    <source>
        <dbReference type="ARBA" id="ARBA00022679"/>
    </source>
</evidence>
<dbReference type="SUPFAM" id="SSF55874">
    <property type="entry name" value="ATPase domain of HSP90 chaperone/DNA topoisomerase II/histidine kinase"/>
    <property type="match status" value="1"/>
</dbReference>
<proteinExistence type="predicted"/>
<dbReference type="InterPro" id="IPR003594">
    <property type="entry name" value="HATPase_dom"/>
</dbReference>
<feature type="domain" description="Histidine kinase" evidence="7">
    <location>
        <begin position="1"/>
        <end position="173"/>
    </location>
</feature>
<evidence type="ECO:0000256" key="5">
    <source>
        <dbReference type="ARBA" id="ARBA00023012"/>
    </source>
</evidence>
<keyword evidence="9" id="KW-1185">Reference proteome</keyword>
<protein>
    <recommendedName>
        <fullName evidence="2">histidine kinase</fullName>
        <ecNumber evidence="2">2.7.13.3</ecNumber>
    </recommendedName>
</protein>
<evidence type="ECO:0000313" key="9">
    <source>
        <dbReference type="Proteomes" id="UP000634229"/>
    </source>
</evidence>
<dbReference type="PRINTS" id="PR00344">
    <property type="entry name" value="BCTRLSENSOR"/>
</dbReference>
<keyword evidence="4 8" id="KW-0418">Kinase</keyword>
<dbReference type="SMART" id="SM00387">
    <property type="entry name" value="HATPase_c"/>
    <property type="match status" value="1"/>
</dbReference>
<dbReference type="Pfam" id="PF02518">
    <property type="entry name" value="HATPase_c"/>
    <property type="match status" value="1"/>
</dbReference>
<comment type="caution">
    <text evidence="8">The sequence shown here is derived from an EMBL/GenBank/DDBJ whole genome shotgun (WGS) entry which is preliminary data.</text>
</comment>
<dbReference type="EMBL" id="JAERRF010000024">
    <property type="protein sequence ID" value="MBL1101065.1"/>
    <property type="molecule type" value="Genomic_DNA"/>
</dbReference>
<evidence type="ECO:0000256" key="2">
    <source>
        <dbReference type="ARBA" id="ARBA00012438"/>
    </source>
</evidence>